<evidence type="ECO:0000313" key="8">
    <source>
        <dbReference type="Proteomes" id="UP000023464"/>
    </source>
</evidence>
<keyword evidence="4" id="KW-0862">Zinc</keyword>
<keyword evidence="5" id="KW-0560">Oxidoreductase</keyword>
<evidence type="ECO:0000256" key="1">
    <source>
        <dbReference type="ARBA" id="ARBA00001947"/>
    </source>
</evidence>
<dbReference type="PATRIC" id="fig|1393736.3.peg.2023"/>
<dbReference type="Pfam" id="PF02900">
    <property type="entry name" value="LigB"/>
    <property type="match status" value="1"/>
</dbReference>
<proteinExistence type="inferred from homology"/>
<comment type="cofactor">
    <cofactor evidence="1">
        <name>Zn(2+)</name>
        <dbReference type="ChEBI" id="CHEBI:29105"/>
    </cofactor>
</comment>
<dbReference type="EMBL" id="JFGV01000025">
    <property type="protein sequence ID" value="EYU15440.1"/>
    <property type="molecule type" value="Genomic_DNA"/>
</dbReference>
<evidence type="ECO:0000256" key="3">
    <source>
        <dbReference type="ARBA" id="ARBA00022723"/>
    </source>
</evidence>
<sequence>MNISRMPALFIGHGSPMNVLGENRYTNVWRELGERLPVPRAILAISAHWYTNGTAVTAMSQPRTIHDFRGFPQELYEIQYPAKGSPELAALVQEMLEPVEVYADHHQWGLDHGTWGILVKMYPQANIPVIQLSIDDTKPATYHYELGKKLAALRDEGVLILGSGNVVHNLRTMKRQEPNADPYPWAESFNHYVRDNLTSYEQPYPLIHALDREDGLLSNPSPEHFLPLLYIMGTWDRKETVSIPVDGIESGSLSMLSVQVG</sequence>
<dbReference type="RefSeq" id="WP_036778325.1">
    <property type="nucleotide sequence ID" value="NZ_CAWLTM010000090.1"/>
</dbReference>
<dbReference type="GO" id="GO:0016702">
    <property type="term" value="F:oxidoreductase activity, acting on single donors with incorporation of molecular oxygen, incorporation of two atoms of oxygen"/>
    <property type="evidence" value="ECO:0007669"/>
    <property type="project" value="UniProtKB-ARBA"/>
</dbReference>
<dbReference type="GO" id="GO:0008270">
    <property type="term" value="F:zinc ion binding"/>
    <property type="evidence" value="ECO:0007669"/>
    <property type="project" value="InterPro"/>
</dbReference>
<comment type="caution">
    <text evidence="7">The sequence shown here is derived from an EMBL/GenBank/DDBJ whole genome shotgun (WGS) entry which is preliminary data.</text>
</comment>
<reference evidence="7 8" key="1">
    <citation type="submission" date="2014-03" db="EMBL/GenBank/DDBJ databases">
        <title>Draft Genome of Photorhabdus luminescens BA1, an Egyptian Isolate.</title>
        <authorList>
            <person name="Ghazal S."/>
            <person name="Hurst S.G.IV."/>
            <person name="Morris K."/>
            <person name="Thomas K."/>
            <person name="Tisa L.S."/>
        </authorList>
    </citation>
    <scope>NUCLEOTIDE SEQUENCE [LARGE SCALE GENOMIC DNA]</scope>
    <source>
        <strain evidence="7 8">BA1</strain>
    </source>
</reference>
<dbReference type="NCBIfam" id="NF007914">
    <property type="entry name" value="PRK10628.1"/>
    <property type="match status" value="1"/>
</dbReference>
<dbReference type="PIRSF" id="PIRSF006157">
    <property type="entry name" value="Doxgns_DODA"/>
    <property type="match status" value="1"/>
</dbReference>
<accession>A0A022PLP1</accession>
<name>A0A022PLP1_9GAMM</name>
<dbReference type="CDD" id="cd07363">
    <property type="entry name" value="45_DOPA_Dioxygenase"/>
    <property type="match status" value="1"/>
</dbReference>
<keyword evidence="8" id="KW-1185">Reference proteome</keyword>
<evidence type="ECO:0000256" key="5">
    <source>
        <dbReference type="ARBA" id="ARBA00023002"/>
    </source>
</evidence>
<evidence type="ECO:0000313" key="7">
    <source>
        <dbReference type="EMBL" id="EYU15440.1"/>
    </source>
</evidence>
<evidence type="ECO:0000256" key="4">
    <source>
        <dbReference type="ARBA" id="ARBA00022833"/>
    </source>
</evidence>
<evidence type="ECO:0000259" key="6">
    <source>
        <dbReference type="Pfam" id="PF02900"/>
    </source>
</evidence>
<dbReference type="InterPro" id="IPR014436">
    <property type="entry name" value="Extradiol_dOase_DODA"/>
</dbReference>
<dbReference type="AlphaFoldDB" id="A0A022PLP1"/>
<dbReference type="Proteomes" id="UP000023464">
    <property type="component" value="Unassembled WGS sequence"/>
</dbReference>
<gene>
    <name evidence="7" type="ORF">BA1DRAFT_01993</name>
</gene>
<evidence type="ECO:0000256" key="2">
    <source>
        <dbReference type="ARBA" id="ARBA00007581"/>
    </source>
</evidence>
<dbReference type="PANTHER" id="PTHR30096">
    <property type="entry name" value="4,5-DOPA DIOXYGENASE EXTRADIOL-LIKE PROTEIN"/>
    <property type="match status" value="1"/>
</dbReference>
<dbReference type="PANTHER" id="PTHR30096:SF0">
    <property type="entry name" value="4,5-DOPA DIOXYGENASE EXTRADIOL-LIKE PROTEIN"/>
    <property type="match status" value="1"/>
</dbReference>
<organism evidence="7 8">
    <name type="scientific">Photorhabdus aegyptia</name>
    <dbReference type="NCBI Taxonomy" id="2805098"/>
    <lineage>
        <taxon>Bacteria</taxon>
        <taxon>Pseudomonadati</taxon>
        <taxon>Pseudomonadota</taxon>
        <taxon>Gammaproteobacteria</taxon>
        <taxon>Enterobacterales</taxon>
        <taxon>Morganellaceae</taxon>
        <taxon>Photorhabdus</taxon>
    </lineage>
</organism>
<feature type="domain" description="Extradiol ring-cleavage dioxygenase class III enzyme subunit B" evidence="6">
    <location>
        <begin position="25"/>
        <end position="237"/>
    </location>
</feature>
<dbReference type="GO" id="GO:0008198">
    <property type="term" value="F:ferrous iron binding"/>
    <property type="evidence" value="ECO:0007669"/>
    <property type="project" value="InterPro"/>
</dbReference>
<keyword evidence="3" id="KW-0479">Metal-binding</keyword>
<dbReference type="InterPro" id="IPR004183">
    <property type="entry name" value="Xdiol_dOase_suB"/>
</dbReference>
<dbReference type="SUPFAM" id="SSF53213">
    <property type="entry name" value="LigB-like"/>
    <property type="match status" value="1"/>
</dbReference>
<dbReference type="Gene3D" id="3.40.830.10">
    <property type="entry name" value="LigB-like"/>
    <property type="match status" value="1"/>
</dbReference>
<comment type="similarity">
    <text evidence="2">Belongs to the DODA-type extradiol aromatic ring-opening dioxygenase family.</text>
</comment>
<protein>
    <recommendedName>
        <fullName evidence="6">Extradiol ring-cleavage dioxygenase class III enzyme subunit B domain-containing protein</fullName>
    </recommendedName>
</protein>